<name>A0A5J4G1W5_9FLAO</name>
<evidence type="ECO:0000313" key="4">
    <source>
        <dbReference type="Proteomes" id="UP000326994"/>
    </source>
</evidence>
<reference evidence="3 4" key="1">
    <citation type="submission" date="2019-08" db="EMBL/GenBank/DDBJ databases">
        <title>Ulvibacter marinistellae sp. nov., isolated from a starfish, Patiria pectinifera.</title>
        <authorList>
            <person name="Kawano K."/>
            <person name="Ushijima N."/>
            <person name="Kihara M."/>
            <person name="Itoh H."/>
        </authorList>
    </citation>
    <scope>NUCLEOTIDE SEQUENCE [LARGE SCALE GENOMIC DNA]</scope>
    <source>
        <strain evidence="3 4">KK4</strain>
    </source>
</reference>
<dbReference type="EMBL" id="BKCF01000004">
    <property type="protein sequence ID" value="GEQ86606.1"/>
    <property type="molecule type" value="Genomic_DNA"/>
</dbReference>
<dbReference type="AlphaFoldDB" id="A0A5J4G1W5"/>
<dbReference type="PANTHER" id="PTHR23028">
    <property type="entry name" value="ACETYLTRANSFERASE"/>
    <property type="match status" value="1"/>
</dbReference>
<dbReference type="GO" id="GO:0016020">
    <property type="term" value="C:membrane"/>
    <property type="evidence" value="ECO:0007669"/>
    <property type="project" value="TreeGrafter"/>
</dbReference>
<dbReference type="InterPro" id="IPR050879">
    <property type="entry name" value="Acyltransferase_3"/>
</dbReference>
<sequence>MSTSIKQKHIPNLTPIRFFLALLVVIYHIPQFSNNRGFPFFNDLAIFHKGREAVYMFFALSGFLIIKQLFIEKKKTGTVNLKGFYIRRILRIFPLYYLILIIGFLYYQLILPHLGFDFENNYDLITGIFLSVCFLPNVFATFSPGGILEILWSIGIEEQFYLLIAPLFLLLPVKRVVFFLGVFTTFYFLVFFSEQFIFFRKYDMLYYYFSFSGICAILWNKKHIQRTITIMRLPILVLFILYFVSDIFSKNLNDIIYHAFSVLLFGFTIAVLAVKPIRFLENKVMNYLGKISYGIYMYHAIAMQSVGFLFLKLLPKFKINNALTIITINVLVIGITITVSHFSYQYFEKYFLKMKRKTRNN</sequence>
<dbReference type="Proteomes" id="UP000326994">
    <property type="component" value="Unassembled WGS sequence"/>
</dbReference>
<dbReference type="PANTHER" id="PTHR23028:SF53">
    <property type="entry name" value="ACYL_TRANSF_3 DOMAIN-CONTAINING PROTEIN"/>
    <property type="match status" value="1"/>
</dbReference>
<dbReference type="InterPro" id="IPR002656">
    <property type="entry name" value="Acyl_transf_3_dom"/>
</dbReference>
<evidence type="ECO:0000259" key="2">
    <source>
        <dbReference type="Pfam" id="PF01757"/>
    </source>
</evidence>
<feature type="transmembrane region" description="Helical" evidence="1">
    <location>
        <begin position="12"/>
        <end position="33"/>
    </location>
</feature>
<feature type="transmembrane region" description="Helical" evidence="1">
    <location>
        <begin position="255"/>
        <end position="274"/>
    </location>
</feature>
<keyword evidence="3" id="KW-0012">Acyltransferase</keyword>
<dbReference type="GO" id="GO:0000271">
    <property type="term" value="P:polysaccharide biosynthetic process"/>
    <property type="evidence" value="ECO:0007669"/>
    <property type="project" value="TreeGrafter"/>
</dbReference>
<organism evidence="3 4">
    <name type="scientific">Patiriisocius marinistellae</name>
    <dbReference type="NCBI Taxonomy" id="2494560"/>
    <lineage>
        <taxon>Bacteria</taxon>
        <taxon>Pseudomonadati</taxon>
        <taxon>Bacteroidota</taxon>
        <taxon>Flavobacteriia</taxon>
        <taxon>Flavobacteriales</taxon>
        <taxon>Flavobacteriaceae</taxon>
        <taxon>Patiriisocius</taxon>
    </lineage>
</organism>
<feature type="transmembrane region" description="Helical" evidence="1">
    <location>
        <begin position="295"/>
        <end position="314"/>
    </location>
</feature>
<accession>A0A5J4G1W5</accession>
<feature type="transmembrane region" description="Helical" evidence="1">
    <location>
        <begin position="92"/>
        <end position="110"/>
    </location>
</feature>
<keyword evidence="4" id="KW-1185">Reference proteome</keyword>
<feature type="transmembrane region" description="Helical" evidence="1">
    <location>
        <begin position="232"/>
        <end position="249"/>
    </location>
</feature>
<dbReference type="Pfam" id="PF01757">
    <property type="entry name" value="Acyl_transf_3"/>
    <property type="match status" value="1"/>
</dbReference>
<feature type="transmembrane region" description="Helical" evidence="1">
    <location>
        <begin position="204"/>
        <end position="220"/>
    </location>
</feature>
<gene>
    <name evidence="3" type="ORF">ULMS_21140</name>
</gene>
<feature type="domain" description="Acyltransferase 3" evidence="2">
    <location>
        <begin position="16"/>
        <end position="338"/>
    </location>
</feature>
<keyword evidence="3" id="KW-0808">Transferase</keyword>
<feature type="transmembrane region" description="Helical" evidence="1">
    <location>
        <begin position="160"/>
        <end position="192"/>
    </location>
</feature>
<feature type="transmembrane region" description="Helical" evidence="1">
    <location>
        <begin position="326"/>
        <end position="347"/>
    </location>
</feature>
<comment type="caution">
    <text evidence="3">The sequence shown here is derived from an EMBL/GenBank/DDBJ whole genome shotgun (WGS) entry which is preliminary data.</text>
</comment>
<feature type="transmembrane region" description="Helical" evidence="1">
    <location>
        <begin position="53"/>
        <end position="71"/>
    </location>
</feature>
<dbReference type="GO" id="GO:0016747">
    <property type="term" value="F:acyltransferase activity, transferring groups other than amino-acyl groups"/>
    <property type="evidence" value="ECO:0007669"/>
    <property type="project" value="InterPro"/>
</dbReference>
<proteinExistence type="predicted"/>
<dbReference type="OrthoDB" id="290051at2"/>
<dbReference type="RefSeq" id="WP_151894538.1">
    <property type="nucleotide sequence ID" value="NZ_BKCF01000004.1"/>
</dbReference>
<feature type="transmembrane region" description="Helical" evidence="1">
    <location>
        <begin position="122"/>
        <end position="148"/>
    </location>
</feature>
<evidence type="ECO:0000313" key="3">
    <source>
        <dbReference type="EMBL" id="GEQ86606.1"/>
    </source>
</evidence>
<keyword evidence="1" id="KW-0472">Membrane</keyword>
<keyword evidence="1" id="KW-0812">Transmembrane</keyword>
<keyword evidence="1" id="KW-1133">Transmembrane helix</keyword>
<evidence type="ECO:0000256" key="1">
    <source>
        <dbReference type="SAM" id="Phobius"/>
    </source>
</evidence>
<protein>
    <submittedName>
        <fullName evidence="3">Acyltransferase</fullName>
    </submittedName>
</protein>